<dbReference type="Proteomes" id="UP000073601">
    <property type="component" value="Unassembled WGS sequence"/>
</dbReference>
<organism evidence="3 4">
    <name type="scientific">Grimontia marina</name>
    <dbReference type="NCBI Taxonomy" id="646534"/>
    <lineage>
        <taxon>Bacteria</taxon>
        <taxon>Pseudomonadati</taxon>
        <taxon>Pseudomonadota</taxon>
        <taxon>Gammaproteobacteria</taxon>
        <taxon>Vibrionales</taxon>
        <taxon>Vibrionaceae</taxon>
        <taxon>Grimontia</taxon>
    </lineage>
</organism>
<sequence length="69" mass="7385">MSENQKETGKPNEARRQFLKGLGVAAAAGAATTVVSGAAQAEVTVAKPEQENTSGYRETQHVRDYYDSL</sequence>
<keyword evidence="1" id="KW-0732">Signal</keyword>
<dbReference type="RefSeq" id="WP_062704981.1">
    <property type="nucleotide sequence ID" value="NZ_CAWRCI010000001.1"/>
</dbReference>
<reference evidence="4" key="1">
    <citation type="submission" date="2016-02" db="EMBL/GenBank/DDBJ databases">
        <authorList>
            <person name="Rodrigo-Torres Lidia"/>
            <person name="Arahal R.David."/>
        </authorList>
    </citation>
    <scope>NUCLEOTIDE SEQUENCE [LARGE SCALE GENOMIC DNA]</scope>
    <source>
        <strain evidence="4">CECT 8713</strain>
    </source>
</reference>
<accession>A0A128ESQ2</accession>
<feature type="region of interest" description="Disordered" evidence="2">
    <location>
        <begin position="46"/>
        <end position="69"/>
    </location>
</feature>
<proteinExistence type="predicted"/>
<protein>
    <recommendedName>
        <fullName evidence="5">Formate dehydrogenase region TAT target</fullName>
    </recommendedName>
</protein>
<dbReference type="InterPro" id="IPR006311">
    <property type="entry name" value="TAT_signal"/>
</dbReference>
<evidence type="ECO:0000256" key="2">
    <source>
        <dbReference type="SAM" id="MobiDB-lite"/>
    </source>
</evidence>
<evidence type="ECO:0000256" key="1">
    <source>
        <dbReference type="ARBA" id="ARBA00022729"/>
    </source>
</evidence>
<dbReference type="InterPro" id="IPR019546">
    <property type="entry name" value="TAT_signal_bac_arc"/>
</dbReference>
<keyword evidence="4" id="KW-1185">Reference proteome</keyword>
<evidence type="ECO:0008006" key="5">
    <source>
        <dbReference type="Google" id="ProtNLM"/>
    </source>
</evidence>
<feature type="compositionally biased region" description="Basic and acidic residues" evidence="2">
    <location>
        <begin position="58"/>
        <end position="69"/>
    </location>
</feature>
<dbReference type="NCBIfam" id="TIGR02811">
    <property type="entry name" value="formate_TAT"/>
    <property type="match status" value="1"/>
</dbReference>
<dbReference type="EMBL" id="FIZY01000001">
    <property type="protein sequence ID" value="CZF77658.1"/>
    <property type="molecule type" value="Genomic_DNA"/>
</dbReference>
<evidence type="ECO:0000313" key="3">
    <source>
        <dbReference type="EMBL" id="CZF77658.1"/>
    </source>
</evidence>
<evidence type="ECO:0000313" key="4">
    <source>
        <dbReference type="Proteomes" id="UP000073601"/>
    </source>
</evidence>
<gene>
    <name evidence="3" type="ORF">GMA8713_00267</name>
</gene>
<dbReference type="PROSITE" id="PS51318">
    <property type="entry name" value="TAT"/>
    <property type="match status" value="1"/>
</dbReference>
<dbReference type="InterPro" id="IPR014177">
    <property type="entry name" value="Formate_DH_TAT-contain"/>
</dbReference>
<dbReference type="PIRSF" id="PIRSF036704">
    <property type="entry name" value="UCP036704"/>
    <property type="match status" value="1"/>
</dbReference>
<dbReference type="NCBIfam" id="TIGR01409">
    <property type="entry name" value="TAT_signal_seq"/>
    <property type="match status" value="1"/>
</dbReference>
<dbReference type="AlphaFoldDB" id="A0A128ESQ2"/>
<name>A0A128ESQ2_9GAMM</name>